<feature type="modified residue" description="N6-carboxylysine" evidence="3 5">
    <location>
        <position position="145"/>
    </location>
</feature>
<accession>A0A345HIJ8</accession>
<sequence>MTRPAGRPAPGSEARRVVRTVLGDIAPDALGLCDAHDHLFLRSRLLPGQELADPAHAAGRLREFRALGGRAVAQWTPFGMGRRPADLAALSRSEGVHLIAATGQHRADHYDASLLRETDGDLAALFVTELTEGIAGTGVRAGLIKVAGAFHGIDAHARRTMTAAARAHHRTGAPIAVHLELGTGALDVLDLLCGELEVAPDRVILGHLGRSPDPTAQRQAAESGAYLAFDGPSRANHATDWRLPEQLAALAVGGFGDRLLLGGDTTVPETPGMPYLLRRLRPRLELTLGERLLERILVTNPARALSFTPRSG</sequence>
<gene>
    <name evidence="6" type="ORF">DVK44_01260</name>
</gene>
<dbReference type="PANTHER" id="PTHR10819">
    <property type="entry name" value="PHOSPHOTRIESTERASE-RELATED"/>
    <property type="match status" value="1"/>
</dbReference>
<feature type="binding site" description="via carbamate group" evidence="4">
    <location>
        <position position="145"/>
    </location>
    <ligand>
        <name>Zn(2+)</name>
        <dbReference type="ChEBI" id="CHEBI:29105"/>
        <label>1</label>
    </ligand>
</feature>
<protein>
    <submittedName>
        <fullName evidence="6">Phosphotriesterase</fullName>
    </submittedName>
</protein>
<dbReference type="AlphaFoldDB" id="A0A345HIJ8"/>
<dbReference type="EMBL" id="CP031194">
    <property type="protein sequence ID" value="AXG76522.1"/>
    <property type="molecule type" value="Genomic_DNA"/>
</dbReference>
<dbReference type="SUPFAM" id="SSF51556">
    <property type="entry name" value="Metallo-dependent hydrolases"/>
    <property type="match status" value="1"/>
</dbReference>
<dbReference type="Pfam" id="PF02126">
    <property type="entry name" value="PTE"/>
    <property type="match status" value="1"/>
</dbReference>
<dbReference type="PIRSF" id="PIRSF016839">
    <property type="entry name" value="PhP"/>
    <property type="match status" value="1"/>
</dbReference>
<evidence type="ECO:0000313" key="6">
    <source>
        <dbReference type="EMBL" id="AXG76522.1"/>
    </source>
</evidence>
<feature type="binding site" evidence="4">
    <location>
        <position position="36"/>
    </location>
    <ligand>
        <name>Zn(2+)</name>
        <dbReference type="ChEBI" id="CHEBI:29105"/>
        <label>1</label>
    </ligand>
</feature>
<dbReference type="PANTHER" id="PTHR10819:SF3">
    <property type="entry name" value="PHOSPHOTRIESTERASE-RELATED PROTEIN"/>
    <property type="match status" value="1"/>
</dbReference>
<proteinExistence type="inferred from homology"/>
<keyword evidence="2" id="KW-0378">Hydrolase</keyword>
<feature type="binding site" evidence="4">
    <location>
        <position position="38"/>
    </location>
    <ligand>
        <name>Zn(2+)</name>
        <dbReference type="ChEBI" id="CHEBI:29105"/>
        <label>1</label>
    </ligand>
</feature>
<feature type="binding site" evidence="4">
    <location>
        <position position="178"/>
    </location>
    <ligand>
        <name>Zn(2+)</name>
        <dbReference type="ChEBI" id="CHEBI:29105"/>
        <label>2</label>
    </ligand>
</feature>
<dbReference type="PROSITE" id="PS51347">
    <property type="entry name" value="PHOSPHOTRIESTERASE_2"/>
    <property type="match status" value="1"/>
</dbReference>
<name>A0A345HIJ8_9ACTN</name>
<dbReference type="InterPro" id="IPR001559">
    <property type="entry name" value="Phosphotriesterase"/>
</dbReference>
<feature type="binding site" evidence="4">
    <location>
        <position position="207"/>
    </location>
    <ligand>
        <name>Zn(2+)</name>
        <dbReference type="ChEBI" id="CHEBI:29105"/>
        <label>2</label>
    </ligand>
</feature>
<evidence type="ECO:0000256" key="1">
    <source>
        <dbReference type="ARBA" id="ARBA00022723"/>
    </source>
</evidence>
<keyword evidence="7" id="KW-1185">Reference proteome</keyword>
<feature type="binding site" description="via carbamate group" evidence="4">
    <location>
        <position position="145"/>
    </location>
    <ligand>
        <name>Zn(2+)</name>
        <dbReference type="ChEBI" id="CHEBI:29105"/>
        <label>2</label>
    </ligand>
</feature>
<comment type="similarity">
    <text evidence="5">Belongs to the metallo-dependent hydrolases superfamily. Phosphotriesterase family.</text>
</comment>
<dbReference type="GO" id="GO:0008270">
    <property type="term" value="F:zinc ion binding"/>
    <property type="evidence" value="ECO:0007669"/>
    <property type="project" value="InterPro"/>
</dbReference>
<dbReference type="KEGG" id="spad:DVK44_01260"/>
<evidence type="ECO:0000256" key="5">
    <source>
        <dbReference type="PROSITE-ProRule" id="PRU00679"/>
    </source>
</evidence>
<organism evidence="6 7">
    <name type="scientific">Streptomyces paludis</name>
    <dbReference type="NCBI Taxonomy" id="2282738"/>
    <lineage>
        <taxon>Bacteria</taxon>
        <taxon>Bacillati</taxon>
        <taxon>Actinomycetota</taxon>
        <taxon>Actinomycetes</taxon>
        <taxon>Kitasatosporales</taxon>
        <taxon>Streptomycetaceae</taxon>
        <taxon>Streptomyces</taxon>
    </lineage>
</organism>
<keyword evidence="1 4" id="KW-0479">Metal-binding</keyword>
<comment type="cofactor">
    <cofactor evidence="4">
        <name>a divalent metal cation</name>
        <dbReference type="ChEBI" id="CHEBI:60240"/>
    </cofactor>
    <text evidence="4">Binds 2 divalent metal cations per subunit.</text>
</comment>
<evidence type="ECO:0000256" key="2">
    <source>
        <dbReference type="ARBA" id="ARBA00022801"/>
    </source>
</evidence>
<dbReference type="OrthoDB" id="9795018at2"/>
<dbReference type="Gene3D" id="3.20.20.140">
    <property type="entry name" value="Metal-dependent hydrolases"/>
    <property type="match status" value="1"/>
</dbReference>
<dbReference type="InterPro" id="IPR032466">
    <property type="entry name" value="Metal_Hydrolase"/>
</dbReference>
<dbReference type="GO" id="GO:0016787">
    <property type="term" value="F:hydrolase activity"/>
    <property type="evidence" value="ECO:0007669"/>
    <property type="project" value="UniProtKB-KW"/>
</dbReference>
<dbReference type="RefSeq" id="WP_114657840.1">
    <property type="nucleotide sequence ID" value="NZ_CP031194.1"/>
</dbReference>
<evidence type="ECO:0000313" key="7">
    <source>
        <dbReference type="Proteomes" id="UP000253868"/>
    </source>
</evidence>
<reference evidence="7" key="1">
    <citation type="submission" date="2018-07" db="EMBL/GenBank/DDBJ databases">
        <authorList>
            <person name="Zhao J."/>
        </authorList>
    </citation>
    <scope>NUCLEOTIDE SEQUENCE [LARGE SCALE GENOMIC DNA]</scope>
    <source>
        <strain evidence="7">GSSD-12</strain>
    </source>
</reference>
<evidence type="ECO:0000256" key="4">
    <source>
        <dbReference type="PIRSR" id="PIRSR601559-51"/>
    </source>
</evidence>
<feature type="binding site" evidence="4">
    <location>
        <position position="264"/>
    </location>
    <ligand>
        <name>Zn(2+)</name>
        <dbReference type="ChEBI" id="CHEBI:29105"/>
        <label>1</label>
    </ligand>
</feature>
<evidence type="ECO:0000256" key="3">
    <source>
        <dbReference type="PIRSR" id="PIRSR601559-50"/>
    </source>
</evidence>
<dbReference type="Proteomes" id="UP000253868">
    <property type="component" value="Chromosome"/>
</dbReference>